<keyword evidence="3" id="KW-0723">Serine/threonine-protein kinase</keyword>
<evidence type="ECO:0000256" key="4">
    <source>
        <dbReference type="ARBA" id="ARBA00022553"/>
    </source>
</evidence>
<dbReference type="InterPro" id="IPR001611">
    <property type="entry name" value="Leu-rich_rpt"/>
</dbReference>
<dbReference type="EMBL" id="JAAWWB010000022">
    <property type="protein sequence ID" value="KAG6755006.1"/>
    <property type="molecule type" value="Genomic_DNA"/>
</dbReference>
<proteinExistence type="predicted"/>
<keyword evidence="15" id="KW-0325">Glycoprotein</keyword>
<dbReference type="Pfam" id="PF07714">
    <property type="entry name" value="PK_Tyr_Ser-Thr"/>
    <property type="match status" value="1"/>
</dbReference>
<name>A0A8X7YPY2_POPTO</name>
<organism evidence="22 23">
    <name type="scientific">Populus tomentosa</name>
    <name type="common">Chinese white poplar</name>
    <dbReference type="NCBI Taxonomy" id="118781"/>
    <lineage>
        <taxon>Eukaryota</taxon>
        <taxon>Viridiplantae</taxon>
        <taxon>Streptophyta</taxon>
        <taxon>Embryophyta</taxon>
        <taxon>Tracheophyta</taxon>
        <taxon>Spermatophyta</taxon>
        <taxon>Magnoliopsida</taxon>
        <taxon>eudicotyledons</taxon>
        <taxon>Gunneridae</taxon>
        <taxon>Pentapetalae</taxon>
        <taxon>rosids</taxon>
        <taxon>fabids</taxon>
        <taxon>Malpighiales</taxon>
        <taxon>Salicaceae</taxon>
        <taxon>Saliceae</taxon>
        <taxon>Populus</taxon>
    </lineage>
</organism>
<evidence type="ECO:0000256" key="6">
    <source>
        <dbReference type="ARBA" id="ARBA00022692"/>
    </source>
</evidence>
<dbReference type="OrthoDB" id="1867350at2759"/>
<dbReference type="PROSITE" id="PS51257">
    <property type="entry name" value="PROKAR_LIPOPROTEIN"/>
    <property type="match status" value="1"/>
</dbReference>
<dbReference type="GO" id="GO:0005524">
    <property type="term" value="F:ATP binding"/>
    <property type="evidence" value="ECO:0007669"/>
    <property type="project" value="UniProtKB-KW"/>
</dbReference>
<evidence type="ECO:0000256" key="11">
    <source>
        <dbReference type="ARBA" id="ARBA00022840"/>
    </source>
</evidence>
<evidence type="ECO:0000256" key="14">
    <source>
        <dbReference type="ARBA" id="ARBA00023170"/>
    </source>
</evidence>
<dbReference type="InterPro" id="IPR001245">
    <property type="entry name" value="Ser-Thr/Tyr_kinase_cat_dom"/>
</dbReference>
<evidence type="ECO:0000256" key="8">
    <source>
        <dbReference type="ARBA" id="ARBA00022737"/>
    </source>
</evidence>
<dbReference type="FunFam" id="2.60.120.430:FF:000004">
    <property type="entry name" value="Putative leucine-rich repeat receptor-like serine/threonine-protein kinase"/>
    <property type="match status" value="1"/>
</dbReference>
<evidence type="ECO:0000256" key="12">
    <source>
        <dbReference type="ARBA" id="ARBA00022989"/>
    </source>
</evidence>
<sequence length="1052" mass="117815">MLAGKFFVFLTVSLTSCLGLLAFFEAKLVQEEVDALEEIARTLGSKYWKFNADTCKIESVGVTQVPPKNAEQRIDCECKNGNNTDCHVTRFPDLLYGKVANEKYALLRSIVYLMYLTWELKKYNLPGALPPQLVKLPHLQVVDFAYNYLSGTIPREWASMQLTSITLLVNRLSGEIPKELGNITTLPLSPTSLMFLSVVGLFETPSRLSNLYFIEINRKMSLEANQISGIIPPDLGKLINLQTLMLSSNRFTGNLPVSFSGLINLTDLINDNNFSGTIPIFIQNWKKLERLEMHATGLEGPIPSNIYLLNNLVEFYIHGGMPICRRISDINGPTQSFPMLKNMTGMIRLTLRSCNISGEIPAYLWTMKSLELLDVSFNKLVGKIPASISADRLRFIFLTRNLLSGDISDSILKDGSNVLTAMHVCSDLSYNNFALQSPGQPVCRENMNLNLNLFRSSSMGNSLRRVLPCMKTFRCPKYSNCLHVNSGGKDITINENKTTLSYEGDGQVEGGAAKYFVNDQSFWGFSSTGDFMDDYDYQNTRYTVSLQSSTIPELYQTARISPISLTYFHYCLQNGNYTVNLHFAEIQFTNDHTYISLGRRVFDIYVQERLVSKDFNIEDEVGSAEKPLVKQVLNVNVTNHMLEIRFYFSGKGTTRIPDRGVYGPIISAISVFSDLKVCSSGKKKGTVYVVVGAVGASCLVAIILVILWWKGNLPGKLHRKREISVQGQLPDGTVIAVKQLSSKSRQGNREFLNEIGMISCLQHPNLVKLHGCCIESDQLLLVYEYMENNSLARALFRHENIQLNLDWPARLKICIGIARGLAFLHEESRLKIVHRDIKATNVLLDGNLNPKISDFGLARLDEEEKSHISTRVAGTIGYMAPEYALWGYLTDKADVYSFGVVALEIISGKNNNNYMPSNSSCVCLLDWACHLQQSGSFIELVDETLGSEVNIEEAETMVKVALLCTNASPTLRPTMSEVVSMLEGRMAVPDTLPEQSSYTEDLRFKAMRDLRQHEQSHRFSGRQTQKSTSIQTLSSSSISENSSYEISSEPKL</sequence>
<dbReference type="GO" id="GO:0004674">
    <property type="term" value="F:protein serine/threonine kinase activity"/>
    <property type="evidence" value="ECO:0007669"/>
    <property type="project" value="UniProtKB-KW"/>
</dbReference>
<dbReference type="FunFam" id="3.80.10.10:FF:000874">
    <property type="entry name" value="Probable LRR receptor-like serine/threonine-protein kinase RFK1"/>
    <property type="match status" value="1"/>
</dbReference>
<evidence type="ECO:0000256" key="20">
    <source>
        <dbReference type="SAM" id="SignalP"/>
    </source>
</evidence>
<evidence type="ECO:0000256" key="15">
    <source>
        <dbReference type="ARBA" id="ARBA00023180"/>
    </source>
</evidence>
<evidence type="ECO:0000256" key="17">
    <source>
        <dbReference type="ARBA" id="ARBA00048679"/>
    </source>
</evidence>
<evidence type="ECO:0000256" key="9">
    <source>
        <dbReference type="ARBA" id="ARBA00022741"/>
    </source>
</evidence>
<dbReference type="GO" id="GO:0016020">
    <property type="term" value="C:membrane"/>
    <property type="evidence" value="ECO:0007669"/>
    <property type="project" value="UniProtKB-SubCell"/>
</dbReference>
<evidence type="ECO:0000256" key="2">
    <source>
        <dbReference type="ARBA" id="ARBA00012513"/>
    </source>
</evidence>
<keyword evidence="5" id="KW-0808">Transferase</keyword>
<gene>
    <name evidence="22" type="ORF">POTOM_040819</name>
</gene>
<keyword evidence="7 20" id="KW-0732">Signal</keyword>
<keyword evidence="23" id="KW-1185">Reference proteome</keyword>
<keyword evidence="6 19" id="KW-0812">Transmembrane</keyword>
<dbReference type="InterPro" id="IPR021720">
    <property type="entry name" value="Malectin_dom"/>
</dbReference>
<keyword evidence="14" id="KW-0675">Receptor</keyword>
<comment type="catalytic activity">
    <reaction evidence="17">
        <text>L-seryl-[protein] + ATP = O-phospho-L-seryl-[protein] + ADP + H(+)</text>
        <dbReference type="Rhea" id="RHEA:17989"/>
        <dbReference type="Rhea" id="RHEA-COMP:9863"/>
        <dbReference type="Rhea" id="RHEA-COMP:11604"/>
        <dbReference type="ChEBI" id="CHEBI:15378"/>
        <dbReference type="ChEBI" id="CHEBI:29999"/>
        <dbReference type="ChEBI" id="CHEBI:30616"/>
        <dbReference type="ChEBI" id="CHEBI:83421"/>
        <dbReference type="ChEBI" id="CHEBI:456216"/>
        <dbReference type="EC" id="2.7.11.1"/>
    </reaction>
</comment>
<comment type="subcellular location">
    <subcellularLocation>
        <location evidence="1">Membrane</location>
        <topology evidence="1">Single-pass type I membrane protein</topology>
    </subcellularLocation>
</comment>
<dbReference type="InterPro" id="IPR000719">
    <property type="entry name" value="Prot_kinase_dom"/>
</dbReference>
<dbReference type="PANTHER" id="PTHR48006:SF72">
    <property type="entry name" value="LRR RECEPTOR-LIKE SERINE_THREONINE-PROTEIN KINASE RFK1-RELATED"/>
    <property type="match status" value="1"/>
</dbReference>
<dbReference type="InterPro" id="IPR051824">
    <property type="entry name" value="LRR_Rcpt-Like_S/T_Kinase"/>
</dbReference>
<accession>A0A8X7YPY2</accession>
<dbReference type="AlphaFoldDB" id="A0A8X7YPY2"/>
<evidence type="ECO:0000256" key="10">
    <source>
        <dbReference type="ARBA" id="ARBA00022777"/>
    </source>
</evidence>
<evidence type="ECO:0000256" key="1">
    <source>
        <dbReference type="ARBA" id="ARBA00004479"/>
    </source>
</evidence>
<evidence type="ECO:0000256" key="13">
    <source>
        <dbReference type="ARBA" id="ARBA00023136"/>
    </source>
</evidence>
<evidence type="ECO:0000256" key="19">
    <source>
        <dbReference type="SAM" id="Phobius"/>
    </source>
</evidence>
<keyword evidence="8" id="KW-0677">Repeat</keyword>
<keyword evidence="13 19" id="KW-0472">Membrane</keyword>
<evidence type="ECO:0000313" key="22">
    <source>
        <dbReference type="EMBL" id="KAG6755006.1"/>
    </source>
</evidence>
<evidence type="ECO:0000256" key="3">
    <source>
        <dbReference type="ARBA" id="ARBA00022527"/>
    </source>
</evidence>
<evidence type="ECO:0000256" key="5">
    <source>
        <dbReference type="ARBA" id="ARBA00022679"/>
    </source>
</evidence>
<dbReference type="Proteomes" id="UP000886885">
    <property type="component" value="Chromosome 11D"/>
</dbReference>
<keyword evidence="4" id="KW-0597">Phosphoprotein</keyword>
<evidence type="ECO:0000256" key="18">
    <source>
        <dbReference type="SAM" id="MobiDB-lite"/>
    </source>
</evidence>
<evidence type="ECO:0000256" key="16">
    <source>
        <dbReference type="ARBA" id="ARBA00047899"/>
    </source>
</evidence>
<protein>
    <recommendedName>
        <fullName evidence="2">non-specific serine/threonine protein kinase</fullName>
        <ecNumber evidence="2">2.7.11.1</ecNumber>
    </recommendedName>
</protein>
<dbReference type="SMART" id="SM00220">
    <property type="entry name" value="S_TKc"/>
    <property type="match status" value="1"/>
</dbReference>
<keyword evidence="11" id="KW-0067">ATP-binding</keyword>
<dbReference type="InterPro" id="IPR008271">
    <property type="entry name" value="Ser/Thr_kinase_AS"/>
</dbReference>
<feature type="signal peptide" evidence="20">
    <location>
        <begin position="1"/>
        <end position="22"/>
    </location>
</feature>
<evidence type="ECO:0000313" key="23">
    <source>
        <dbReference type="Proteomes" id="UP000886885"/>
    </source>
</evidence>
<dbReference type="EC" id="2.7.11.1" evidence="2"/>
<keyword evidence="12 19" id="KW-1133">Transmembrane helix</keyword>
<feature type="domain" description="Protein kinase" evidence="21">
    <location>
        <begin position="688"/>
        <end position="986"/>
    </location>
</feature>
<comment type="catalytic activity">
    <reaction evidence="16">
        <text>L-threonyl-[protein] + ATP = O-phospho-L-threonyl-[protein] + ADP + H(+)</text>
        <dbReference type="Rhea" id="RHEA:46608"/>
        <dbReference type="Rhea" id="RHEA-COMP:11060"/>
        <dbReference type="Rhea" id="RHEA-COMP:11605"/>
        <dbReference type="ChEBI" id="CHEBI:15378"/>
        <dbReference type="ChEBI" id="CHEBI:30013"/>
        <dbReference type="ChEBI" id="CHEBI:30616"/>
        <dbReference type="ChEBI" id="CHEBI:61977"/>
        <dbReference type="ChEBI" id="CHEBI:456216"/>
        <dbReference type="EC" id="2.7.11.1"/>
    </reaction>
</comment>
<keyword evidence="9" id="KW-0547">Nucleotide-binding</keyword>
<dbReference type="PROSITE" id="PS50011">
    <property type="entry name" value="PROTEIN_KINASE_DOM"/>
    <property type="match status" value="1"/>
</dbReference>
<dbReference type="CDD" id="cd14066">
    <property type="entry name" value="STKc_IRAK"/>
    <property type="match status" value="1"/>
</dbReference>
<dbReference type="Pfam" id="PF11721">
    <property type="entry name" value="Malectin"/>
    <property type="match status" value="1"/>
</dbReference>
<feature type="compositionally biased region" description="Low complexity" evidence="18">
    <location>
        <begin position="1023"/>
        <end position="1052"/>
    </location>
</feature>
<feature type="chain" id="PRO_5036452247" description="non-specific serine/threonine protein kinase" evidence="20">
    <location>
        <begin position="23"/>
        <end position="1052"/>
    </location>
</feature>
<dbReference type="FunFam" id="1.10.510.10:FF:000044">
    <property type="entry name" value="Putative LRR receptor-like serine/threonine-protein kinase"/>
    <property type="match status" value="1"/>
</dbReference>
<reference evidence="22" key="1">
    <citation type="journal article" date="2020" name="bioRxiv">
        <title>Hybrid origin of Populus tomentosa Carr. identified through genome sequencing and phylogenomic analysis.</title>
        <authorList>
            <person name="An X."/>
            <person name="Gao K."/>
            <person name="Chen Z."/>
            <person name="Li J."/>
            <person name="Yang X."/>
            <person name="Yang X."/>
            <person name="Zhou J."/>
            <person name="Guo T."/>
            <person name="Zhao T."/>
            <person name="Huang S."/>
            <person name="Miao D."/>
            <person name="Khan W.U."/>
            <person name="Rao P."/>
            <person name="Ye M."/>
            <person name="Lei B."/>
            <person name="Liao W."/>
            <person name="Wang J."/>
            <person name="Ji L."/>
            <person name="Li Y."/>
            <person name="Guo B."/>
            <person name="Mustafa N.S."/>
            <person name="Li S."/>
            <person name="Yun Q."/>
            <person name="Keller S.R."/>
            <person name="Mao J."/>
            <person name="Zhang R."/>
            <person name="Strauss S.H."/>
        </authorList>
    </citation>
    <scope>NUCLEOTIDE SEQUENCE</scope>
    <source>
        <strain evidence="22">GM15</strain>
        <tissue evidence="22">Leaf</tissue>
    </source>
</reference>
<feature type="region of interest" description="Disordered" evidence="18">
    <location>
        <begin position="1013"/>
        <end position="1052"/>
    </location>
</feature>
<dbReference type="Pfam" id="PF00560">
    <property type="entry name" value="LRR_1"/>
    <property type="match status" value="2"/>
</dbReference>
<keyword evidence="10" id="KW-0418">Kinase</keyword>
<dbReference type="PROSITE" id="PS00108">
    <property type="entry name" value="PROTEIN_KINASE_ST"/>
    <property type="match status" value="1"/>
</dbReference>
<evidence type="ECO:0000259" key="21">
    <source>
        <dbReference type="PROSITE" id="PS50011"/>
    </source>
</evidence>
<evidence type="ECO:0000256" key="7">
    <source>
        <dbReference type="ARBA" id="ARBA00022729"/>
    </source>
</evidence>
<comment type="caution">
    <text evidence="22">The sequence shown here is derived from an EMBL/GenBank/DDBJ whole genome shotgun (WGS) entry which is preliminary data.</text>
</comment>
<feature type="transmembrane region" description="Helical" evidence="19">
    <location>
        <begin position="687"/>
        <end position="709"/>
    </location>
</feature>
<dbReference type="PANTHER" id="PTHR48006">
    <property type="entry name" value="LEUCINE-RICH REPEAT-CONTAINING PROTEIN DDB_G0281931-RELATED"/>
    <property type="match status" value="1"/>
</dbReference>